<evidence type="ECO:0000313" key="3">
    <source>
        <dbReference type="EMBL" id="KAF5729378.1"/>
    </source>
</evidence>
<organism evidence="3 4">
    <name type="scientific">Tripterygium wilfordii</name>
    <name type="common">Thunder God vine</name>
    <dbReference type="NCBI Taxonomy" id="458696"/>
    <lineage>
        <taxon>Eukaryota</taxon>
        <taxon>Viridiplantae</taxon>
        <taxon>Streptophyta</taxon>
        <taxon>Embryophyta</taxon>
        <taxon>Tracheophyta</taxon>
        <taxon>Spermatophyta</taxon>
        <taxon>Magnoliopsida</taxon>
        <taxon>eudicotyledons</taxon>
        <taxon>Gunneridae</taxon>
        <taxon>Pentapetalae</taxon>
        <taxon>rosids</taxon>
        <taxon>fabids</taxon>
        <taxon>Celastrales</taxon>
        <taxon>Celastraceae</taxon>
        <taxon>Tripterygium</taxon>
    </lineage>
</organism>
<protein>
    <submittedName>
        <fullName evidence="3">Uncharacterized protein</fullName>
    </submittedName>
</protein>
<gene>
    <name evidence="3" type="ORF">HS088_TW21G01543</name>
</gene>
<proteinExistence type="predicted"/>
<name>A0A7J7C5I6_TRIWF</name>
<feature type="compositionally biased region" description="Polar residues" evidence="1">
    <location>
        <begin position="59"/>
        <end position="72"/>
    </location>
</feature>
<reference evidence="3 4" key="1">
    <citation type="journal article" date="2020" name="Nat. Commun.">
        <title>Genome of Tripterygium wilfordii and identification of cytochrome P450 involved in triptolide biosynthesis.</title>
        <authorList>
            <person name="Tu L."/>
            <person name="Su P."/>
            <person name="Zhang Z."/>
            <person name="Gao L."/>
            <person name="Wang J."/>
            <person name="Hu T."/>
            <person name="Zhou J."/>
            <person name="Zhang Y."/>
            <person name="Zhao Y."/>
            <person name="Liu Y."/>
            <person name="Song Y."/>
            <person name="Tong Y."/>
            <person name="Lu Y."/>
            <person name="Yang J."/>
            <person name="Xu C."/>
            <person name="Jia M."/>
            <person name="Peters R.J."/>
            <person name="Huang L."/>
            <person name="Gao W."/>
        </authorList>
    </citation>
    <scope>NUCLEOTIDE SEQUENCE [LARGE SCALE GENOMIC DNA]</scope>
    <source>
        <strain evidence="4">cv. XIE 37</strain>
        <tissue evidence="3">Leaf</tissue>
    </source>
</reference>
<dbReference type="EMBL" id="JAAARO010000021">
    <property type="protein sequence ID" value="KAF5729378.1"/>
    <property type="molecule type" value="Genomic_DNA"/>
</dbReference>
<feature type="chain" id="PRO_5029880896" evidence="2">
    <location>
        <begin position="21"/>
        <end position="89"/>
    </location>
</feature>
<sequence>MKTILVLLVVFILVAETLQADEGVLTAAMVMHGRRLLSDPAAKDGHSYVNIEDDDNKNESYNNYGQDSGSSTETHHYYTDDTDKPAGKH</sequence>
<comment type="caution">
    <text evidence="3">The sequence shown here is derived from an EMBL/GenBank/DDBJ whole genome shotgun (WGS) entry which is preliminary data.</text>
</comment>
<dbReference type="Proteomes" id="UP000593562">
    <property type="component" value="Unassembled WGS sequence"/>
</dbReference>
<keyword evidence="2" id="KW-0732">Signal</keyword>
<evidence type="ECO:0000256" key="2">
    <source>
        <dbReference type="SAM" id="SignalP"/>
    </source>
</evidence>
<feature type="signal peptide" evidence="2">
    <location>
        <begin position="1"/>
        <end position="20"/>
    </location>
</feature>
<dbReference type="AlphaFoldDB" id="A0A7J7C5I6"/>
<feature type="region of interest" description="Disordered" evidence="1">
    <location>
        <begin position="44"/>
        <end position="89"/>
    </location>
</feature>
<dbReference type="InParanoid" id="A0A7J7C5I6"/>
<evidence type="ECO:0000313" key="4">
    <source>
        <dbReference type="Proteomes" id="UP000593562"/>
    </source>
</evidence>
<feature type="compositionally biased region" description="Basic and acidic residues" evidence="1">
    <location>
        <begin position="73"/>
        <end position="89"/>
    </location>
</feature>
<keyword evidence="4" id="KW-1185">Reference proteome</keyword>
<accession>A0A7J7C5I6</accession>
<evidence type="ECO:0000256" key="1">
    <source>
        <dbReference type="SAM" id="MobiDB-lite"/>
    </source>
</evidence>